<dbReference type="Pfam" id="PF00320">
    <property type="entry name" value="GATA"/>
    <property type="match status" value="1"/>
</dbReference>
<keyword evidence="11 13" id="KW-0539">Nucleus</keyword>
<comment type="caution">
    <text evidence="18">The sequence shown here is derived from an EMBL/GenBank/DDBJ whole genome shotgun (WGS) entry which is preliminary data.</text>
</comment>
<dbReference type="GO" id="GO:0005634">
    <property type="term" value="C:nucleus"/>
    <property type="evidence" value="ECO:0007669"/>
    <property type="project" value="UniProtKB-SubCell"/>
</dbReference>
<dbReference type="GO" id="GO:0043565">
    <property type="term" value="F:sequence-specific DNA binding"/>
    <property type="evidence" value="ECO:0007669"/>
    <property type="project" value="InterPro"/>
</dbReference>
<name>A0A8K0MYL9_COCNU</name>
<feature type="region of interest" description="Disordered" evidence="14">
    <location>
        <begin position="1"/>
        <end position="52"/>
    </location>
</feature>
<dbReference type="GO" id="GO:0008270">
    <property type="term" value="F:zinc ion binding"/>
    <property type="evidence" value="ECO:0007669"/>
    <property type="project" value="UniProtKB-KW"/>
</dbReference>
<evidence type="ECO:0000256" key="10">
    <source>
        <dbReference type="ARBA" id="ARBA00023163"/>
    </source>
</evidence>
<evidence type="ECO:0000256" key="8">
    <source>
        <dbReference type="ARBA" id="ARBA00023125"/>
    </source>
</evidence>
<keyword evidence="10" id="KW-0804">Transcription</keyword>
<evidence type="ECO:0000256" key="7">
    <source>
        <dbReference type="ARBA" id="ARBA00023015"/>
    </source>
</evidence>
<dbReference type="InterPro" id="IPR013088">
    <property type="entry name" value="Znf_NHR/GATA"/>
</dbReference>
<evidence type="ECO:0000259" key="17">
    <source>
        <dbReference type="PROSITE" id="PS51320"/>
    </source>
</evidence>
<feature type="domain" description="Tify" evidence="17">
    <location>
        <begin position="53"/>
        <end position="88"/>
    </location>
</feature>
<keyword evidence="7" id="KW-0805">Transcription regulation</keyword>
<sequence length="275" mass="29673">MPMPEADQGAHPTDGEHGRHPPACEKQEIPDGTAAAGAPLDQDEGVDSAMPLVSPTSNQLTLLYQGEAYVFEFVSPEKVQAVLLLLGGCEMPSGSAGMALPCLQDDRSTTMPAKRIASLIRFREKRKERCFDKKIRYNVRKEVALRMKRRKGQFAGKANPEDEASASSSCDPAQSSSHDDNPREMKNCQNCGISEKLTPAMRRGPAGPRTLCNACGLMWANKGTLRSVSTTSKMGIQNPVNPNELVGSVGAEMKSDNKAVLTSNNHDSVVTIAEM</sequence>
<feature type="compositionally biased region" description="Basic and acidic residues" evidence="14">
    <location>
        <begin position="13"/>
        <end position="29"/>
    </location>
</feature>
<dbReference type="InterPro" id="IPR010402">
    <property type="entry name" value="CCT_domain"/>
</dbReference>
<keyword evidence="6" id="KW-0862">Zinc</keyword>
<evidence type="ECO:0000259" key="16">
    <source>
        <dbReference type="PROSITE" id="PS51017"/>
    </source>
</evidence>
<feature type="domain" description="GATA-type" evidence="15">
    <location>
        <begin position="182"/>
        <end position="239"/>
    </location>
</feature>
<evidence type="ECO:0000256" key="4">
    <source>
        <dbReference type="ARBA" id="ARBA00022723"/>
    </source>
</evidence>
<feature type="compositionally biased region" description="Low complexity" evidence="14">
    <location>
        <begin position="165"/>
        <end position="176"/>
    </location>
</feature>
<feature type="region of interest" description="Disordered" evidence="14">
    <location>
        <begin position="151"/>
        <end position="184"/>
    </location>
</feature>
<evidence type="ECO:0000259" key="15">
    <source>
        <dbReference type="PROSITE" id="PS50114"/>
    </source>
</evidence>
<dbReference type="PROSITE" id="PS51017">
    <property type="entry name" value="CCT"/>
    <property type="match status" value="1"/>
</dbReference>
<keyword evidence="4" id="KW-0479">Metal-binding</keyword>
<dbReference type="EMBL" id="CM017874">
    <property type="protein sequence ID" value="KAG1334121.1"/>
    <property type="molecule type" value="Genomic_DNA"/>
</dbReference>
<dbReference type="SUPFAM" id="SSF57716">
    <property type="entry name" value="Glucocorticoid receptor-like (DNA-binding domain)"/>
    <property type="match status" value="1"/>
</dbReference>
<evidence type="ECO:0000256" key="11">
    <source>
        <dbReference type="ARBA" id="ARBA00023242"/>
    </source>
</evidence>
<comment type="subcellular location">
    <subcellularLocation>
        <location evidence="2 13">Nucleus</location>
    </subcellularLocation>
</comment>
<keyword evidence="8" id="KW-0238">DNA-binding</keyword>
<dbReference type="CDD" id="cd00202">
    <property type="entry name" value="ZnF_GATA"/>
    <property type="match status" value="1"/>
</dbReference>
<gene>
    <name evidence="18" type="ORF">COCNU_03G002400</name>
</gene>
<evidence type="ECO:0000313" key="19">
    <source>
        <dbReference type="Proteomes" id="UP000797356"/>
    </source>
</evidence>
<dbReference type="PANTHER" id="PTHR46125">
    <property type="entry name" value="GATA TRANSCRIPTION FACTOR 28"/>
    <property type="match status" value="1"/>
</dbReference>
<comment type="similarity">
    <text evidence="3">Belongs to the type IV zinc-finger family. Class C subfamily.</text>
</comment>
<keyword evidence="9" id="KW-0010">Activator</keyword>
<dbReference type="AlphaFoldDB" id="A0A8K0MYL9"/>
<dbReference type="InterPro" id="IPR010399">
    <property type="entry name" value="Tify_dom"/>
</dbReference>
<feature type="domain" description="CCT" evidence="16">
    <location>
        <begin position="115"/>
        <end position="157"/>
    </location>
</feature>
<dbReference type="InterPro" id="IPR045280">
    <property type="entry name" value="TIFY-like"/>
</dbReference>
<dbReference type="SMART" id="SM00401">
    <property type="entry name" value="ZnF_GATA"/>
    <property type="match status" value="1"/>
</dbReference>
<keyword evidence="19" id="KW-1185">Reference proteome</keyword>
<evidence type="ECO:0000256" key="5">
    <source>
        <dbReference type="ARBA" id="ARBA00022771"/>
    </source>
</evidence>
<dbReference type="PROSITE" id="PS51320">
    <property type="entry name" value="TIFY"/>
    <property type="match status" value="1"/>
</dbReference>
<dbReference type="Gene3D" id="3.30.50.10">
    <property type="entry name" value="Erythroid Transcription Factor GATA-1, subunit A"/>
    <property type="match status" value="1"/>
</dbReference>
<evidence type="ECO:0000256" key="1">
    <source>
        <dbReference type="ARBA" id="ARBA00002206"/>
    </source>
</evidence>
<evidence type="ECO:0000256" key="6">
    <source>
        <dbReference type="ARBA" id="ARBA00022833"/>
    </source>
</evidence>
<dbReference type="GO" id="GO:0006355">
    <property type="term" value="P:regulation of DNA-templated transcription"/>
    <property type="evidence" value="ECO:0007669"/>
    <property type="project" value="InterPro"/>
</dbReference>
<evidence type="ECO:0000256" key="14">
    <source>
        <dbReference type="SAM" id="MobiDB-lite"/>
    </source>
</evidence>
<dbReference type="PANTHER" id="PTHR46125:SF24">
    <property type="entry name" value="GATA TRANSCRIPTION FACTOR 18"/>
    <property type="match status" value="1"/>
</dbReference>
<evidence type="ECO:0000256" key="12">
    <source>
        <dbReference type="PROSITE-ProRule" id="PRU00094"/>
    </source>
</evidence>
<reference evidence="18" key="1">
    <citation type="journal article" date="2017" name="Gigascience">
        <title>The genome draft of coconut (Cocos nucifera).</title>
        <authorList>
            <person name="Xiao Y."/>
            <person name="Xu P."/>
            <person name="Fan H."/>
            <person name="Baudouin L."/>
            <person name="Xia W."/>
            <person name="Bocs S."/>
            <person name="Xu J."/>
            <person name="Li Q."/>
            <person name="Guo A."/>
            <person name="Zhou L."/>
            <person name="Li J."/>
            <person name="Wu Y."/>
            <person name="Ma Z."/>
            <person name="Armero A."/>
            <person name="Issali A.E."/>
            <person name="Liu N."/>
            <person name="Peng M."/>
            <person name="Yang Y."/>
        </authorList>
    </citation>
    <scope>NUCLEOTIDE SEQUENCE</scope>
    <source>
        <tissue evidence="18">Spear leaf of Hainan Tall coconut</tissue>
    </source>
</reference>
<accession>A0A8K0MYL9</accession>
<evidence type="ECO:0000313" key="18">
    <source>
        <dbReference type="EMBL" id="KAG1334121.1"/>
    </source>
</evidence>
<protein>
    <submittedName>
        <fullName evidence="18">GATA transcription factor 19</fullName>
    </submittedName>
</protein>
<dbReference type="Pfam" id="PF06200">
    <property type="entry name" value="tify"/>
    <property type="match status" value="1"/>
</dbReference>
<dbReference type="Proteomes" id="UP000797356">
    <property type="component" value="Chromosome 3"/>
</dbReference>
<comment type="function">
    <text evidence="1">Transcriptional activator that specifically binds 5'-GATA-3' or 5'-GAT-3' motifs within gene promoters.</text>
</comment>
<evidence type="ECO:0000256" key="3">
    <source>
        <dbReference type="ARBA" id="ARBA00007722"/>
    </source>
</evidence>
<proteinExistence type="inferred from homology"/>
<dbReference type="PROSITE" id="PS50114">
    <property type="entry name" value="GATA_ZN_FINGER_2"/>
    <property type="match status" value="1"/>
</dbReference>
<reference evidence="18" key="2">
    <citation type="submission" date="2019-07" db="EMBL/GenBank/DDBJ databases">
        <authorList>
            <person name="Yang Y."/>
            <person name="Bocs S."/>
            <person name="Baudouin L."/>
        </authorList>
    </citation>
    <scope>NUCLEOTIDE SEQUENCE</scope>
    <source>
        <tissue evidence="18">Spear leaf of Hainan Tall coconut</tissue>
    </source>
</reference>
<organism evidence="18 19">
    <name type="scientific">Cocos nucifera</name>
    <name type="common">Coconut palm</name>
    <dbReference type="NCBI Taxonomy" id="13894"/>
    <lineage>
        <taxon>Eukaryota</taxon>
        <taxon>Viridiplantae</taxon>
        <taxon>Streptophyta</taxon>
        <taxon>Embryophyta</taxon>
        <taxon>Tracheophyta</taxon>
        <taxon>Spermatophyta</taxon>
        <taxon>Magnoliopsida</taxon>
        <taxon>Liliopsida</taxon>
        <taxon>Arecaceae</taxon>
        <taxon>Arecoideae</taxon>
        <taxon>Cocoseae</taxon>
        <taxon>Attaleinae</taxon>
        <taxon>Cocos</taxon>
    </lineage>
</organism>
<dbReference type="Pfam" id="PF06203">
    <property type="entry name" value="CCT"/>
    <property type="match status" value="1"/>
</dbReference>
<dbReference type="OrthoDB" id="2162994at2759"/>
<dbReference type="PROSITE" id="PS00344">
    <property type="entry name" value="GATA_ZN_FINGER_1"/>
    <property type="match status" value="1"/>
</dbReference>
<evidence type="ECO:0000256" key="9">
    <source>
        <dbReference type="ARBA" id="ARBA00023159"/>
    </source>
</evidence>
<dbReference type="SMART" id="SM00979">
    <property type="entry name" value="TIFY"/>
    <property type="match status" value="1"/>
</dbReference>
<keyword evidence="5 12" id="KW-0863">Zinc-finger</keyword>
<dbReference type="InterPro" id="IPR000679">
    <property type="entry name" value="Znf_GATA"/>
</dbReference>
<evidence type="ECO:0000256" key="13">
    <source>
        <dbReference type="PROSITE-ProRule" id="PRU00357"/>
    </source>
</evidence>
<evidence type="ECO:0000256" key="2">
    <source>
        <dbReference type="ARBA" id="ARBA00004123"/>
    </source>
</evidence>